<name>A0A0R2BBS9_SECCO</name>
<dbReference type="Gene3D" id="3.40.50.300">
    <property type="entry name" value="P-loop containing nucleotide triphosphate hydrolases"/>
    <property type="match status" value="1"/>
</dbReference>
<feature type="domain" description="Phage terminase large subunit N-terminal" evidence="1">
    <location>
        <begin position="8"/>
        <end position="87"/>
    </location>
</feature>
<evidence type="ECO:0000313" key="3">
    <source>
        <dbReference type="Proteomes" id="UP000051845"/>
    </source>
</evidence>
<dbReference type="InterPro" id="IPR027417">
    <property type="entry name" value="P-loop_NTPase"/>
</dbReference>
<evidence type="ECO:0000259" key="1">
    <source>
        <dbReference type="Pfam" id="PF04466"/>
    </source>
</evidence>
<accession>A0A0R2BBS9</accession>
<dbReference type="EMBL" id="AYYR01000106">
    <property type="protein sequence ID" value="KRM74027.1"/>
    <property type="molecule type" value="Genomic_DNA"/>
</dbReference>
<dbReference type="PANTHER" id="PTHR39184">
    <property type="match status" value="1"/>
</dbReference>
<organism evidence="2 3">
    <name type="scientific">Secundilactobacillus collinoides DSM 20515 = JCM 1123</name>
    <dbReference type="NCBI Taxonomy" id="1423733"/>
    <lineage>
        <taxon>Bacteria</taxon>
        <taxon>Bacillati</taxon>
        <taxon>Bacillota</taxon>
        <taxon>Bacilli</taxon>
        <taxon>Lactobacillales</taxon>
        <taxon>Lactobacillaceae</taxon>
        <taxon>Secundilactobacillus</taxon>
    </lineage>
</organism>
<evidence type="ECO:0000313" key="2">
    <source>
        <dbReference type="EMBL" id="KRM74027.1"/>
    </source>
</evidence>
<dbReference type="InterPro" id="IPR052380">
    <property type="entry name" value="Viral_DNA_packaging_terminase"/>
</dbReference>
<dbReference type="InterPro" id="IPR035412">
    <property type="entry name" value="Terminase_L_N"/>
</dbReference>
<dbReference type="Pfam" id="PF04466">
    <property type="entry name" value="Terminase_3"/>
    <property type="match status" value="1"/>
</dbReference>
<dbReference type="AlphaFoldDB" id="A0A0R2BBS9"/>
<gene>
    <name evidence="2" type="ORF">FC82_GL000798</name>
</gene>
<comment type="caution">
    <text evidence="2">The sequence shown here is derived from an EMBL/GenBank/DDBJ whole genome shotgun (WGS) entry which is preliminary data.</text>
</comment>
<reference evidence="2 3" key="1">
    <citation type="journal article" date="2015" name="Genome Announc.">
        <title>Expanding the biotechnology potential of lactobacilli through comparative genomics of 213 strains and associated genera.</title>
        <authorList>
            <person name="Sun Z."/>
            <person name="Harris H.M."/>
            <person name="McCann A."/>
            <person name="Guo C."/>
            <person name="Argimon S."/>
            <person name="Zhang W."/>
            <person name="Yang X."/>
            <person name="Jeffery I.B."/>
            <person name="Cooney J.C."/>
            <person name="Kagawa T.F."/>
            <person name="Liu W."/>
            <person name="Song Y."/>
            <person name="Salvetti E."/>
            <person name="Wrobel A."/>
            <person name="Rasinkangas P."/>
            <person name="Parkhill J."/>
            <person name="Rea M.C."/>
            <person name="O'Sullivan O."/>
            <person name="Ritari J."/>
            <person name="Douillard F.P."/>
            <person name="Paul Ross R."/>
            <person name="Yang R."/>
            <person name="Briner A.E."/>
            <person name="Felis G.E."/>
            <person name="de Vos W.M."/>
            <person name="Barrangou R."/>
            <person name="Klaenhammer T.R."/>
            <person name="Caufield P.W."/>
            <person name="Cui Y."/>
            <person name="Zhang H."/>
            <person name="O'Toole P.W."/>
        </authorList>
    </citation>
    <scope>NUCLEOTIDE SEQUENCE [LARGE SCALE GENOMIC DNA]</scope>
    <source>
        <strain evidence="2 3">DSM 20515</strain>
    </source>
</reference>
<dbReference type="PATRIC" id="fig|1423733.4.peg.830"/>
<sequence length="89" mass="10210">MLKKQAQLGHKANVVCIRENTVNLRDSVYGQICWAIDKLHMTDEFKYSVSPMRITHISSGSAFYFYGGDKPEKLKSNTIQNVIALWFNL</sequence>
<proteinExistence type="predicted"/>
<dbReference type="Proteomes" id="UP000051845">
    <property type="component" value="Unassembled WGS sequence"/>
</dbReference>
<dbReference type="PANTHER" id="PTHR39184:SF1">
    <property type="entry name" value="PBSX PHAGE TERMINASE LARGE SUBUNIT"/>
    <property type="match status" value="1"/>
</dbReference>
<protein>
    <submittedName>
        <fullName evidence="2">Terminase large subunit</fullName>
    </submittedName>
</protein>